<sequence length="182" mass="18967">MCSLPTPAPVTPTRSFAGLVSVLTLVVQPAEGASEEEIIPSTPSTPRPLQPSSRTDTVNAAGVNTQTVSLTGHTLSKTLTALPSDTATKGLNPLLATPSNSSPCVQLNATSDRSVQPDPPRSTPCTREDADSATRDTKVTKKPGVPSLQQQALSNLSARDLYIYTSVQTYLGSAHTLTVSPT</sequence>
<gene>
    <name evidence="3" type="ORF">BaRGS_00023229</name>
</gene>
<dbReference type="EMBL" id="JACVVK020000193">
    <property type="protein sequence ID" value="KAK7485541.1"/>
    <property type="molecule type" value="Genomic_DNA"/>
</dbReference>
<evidence type="ECO:0000256" key="1">
    <source>
        <dbReference type="SAM" id="MobiDB-lite"/>
    </source>
</evidence>
<reference evidence="3 4" key="1">
    <citation type="journal article" date="2023" name="Sci. Data">
        <title>Genome assembly of the Korean intertidal mud-creeper Batillaria attramentaria.</title>
        <authorList>
            <person name="Patra A.K."/>
            <person name="Ho P.T."/>
            <person name="Jun S."/>
            <person name="Lee S.J."/>
            <person name="Kim Y."/>
            <person name="Won Y.J."/>
        </authorList>
    </citation>
    <scope>NUCLEOTIDE SEQUENCE [LARGE SCALE GENOMIC DNA]</scope>
    <source>
        <strain evidence="3">Wonlab-2016</strain>
    </source>
</reference>
<feature type="region of interest" description="Disordered" evidence="1">
    <location>
        <begin position="90"/>
        <end position="145"/>
    </location>
</feature>
<dbReference type="Proteomes" id="UP001519460">
    <property type="component" value="Unassembled WGS sequence"/>
</dbReference>
<name>A0ABD0KEU4_9CAEN</name>
<evidence type="ECO:0000313" key="4">
    <source>
        <dbReference type="Proteomes" id="UP001519460"/>
    </source>
</evidence>
<keyword evidence="2" id="KW-0732">Signal</keyword>
<evidence type="ECO:0000256" key="2">
    <source>
        <dbReference type="SAM" id="SignalP"/>
    </source>
</evidence>
<feature type="chain" id="PRO_5044844432" evidence="2">
    <location>
        <begin position="33"/>
        <end position="182"/>
    </location>
</feature>
<dbReference type="AlphaFoldDB" id="A0ABD0KEU4"/>
<accession>A0ABD0KEU4</accession>
<proteinExistence type="predicted"/>
<protein>
    <submittedName>
        <fullName evidence="3">Uncharacterized protein</fullName>
    </submittedName>
</protein>
<comment type="caution">
    <text evidence="3">The sequence shown here is derived from an EMBL/GenBank/DDBJ whole genome shotgun (WGS) entry which is preliminary data.</text>
</comment>
<organism evidence="3 4">
    <name type="scientific">Batillaria attramentaria</name>
    <dbReference type="NCBI Taxonomy" id="370345"/>
    <lineage>
        <taxon>Eukaryota</taxon>
        <taxon>Metazoa</taxon>
        <taxon>Spiralia</taxon>
        <taxon>Lophotrochozoa</taxon>
        <taxon>Mollusca</taxon>
        <taxon>Gastropoda</taxon>
        <taxon>Caenogastropoda</taxon>
        <taxon>Sorbeoconcha</taxon>
        <taxon>Cerithioidea</taxon>
        <taxon>Batillariidae</taxon>
        <taxon>Batillaria</taxon>
    </lineage>
</organism>
<evidence type="ECO:0000313" key="3">
    <source>
        <dbReference type="EMBL" id="KAK7485541.1"/>
    </source>
</evidence>
<feature type="compositionally biased region" description="Basic and acidic residues" evidence="1">
    <location>
        <begin position="126"/>
        <end position="139"/>
    </location>
</feature>
<feature type="compositionally biased region" description="Polar residues" evidence="1">
    <location>
        <begin position="97"/>
        <end position="114"/>
    </location>
</feature>
<feature type="signal peptide" evidence="2">
    <location>
        <begin position="1"/>
        <end position="32"/>
    </location>
</feature>
<keyword evidence="4" id="KW-1185">Reference proteome</keyword>
<feature type="region of interest" description="Disordered" evidence="1">
    <location>
        <begin position="32"/>
        <end position="57"/>
    </location>
</feature>